<reference evidence="2 3" key="1">
    <citation type="submission" date="2017-02" db="EMBL/GenBank/DDBJ databases">
        <authorList>
            <person name="Peterson S.W."/>
        </authorList>
    </citation>
    <scope>NUCLEOTIDE SEQUENCE [LARGE SCALE GENOMIC DNA]</scope>
    <source>
        <strain evidence="2 3">DSM 22335</strain>
    </source>
</reference>
<protein>
    <recommendedName>
        <fullName evidence="4">DUF1735 domain-containing protein</fullName>
    </recommendedName>
</protein>
<dbReference type="STRING" id="413434.SAMN04488132_101520"/>
<name>A0A1T4K872_9BACT</name>
<evidence type="ECO:0008006" key="4">
    <source>
        <dbReference type="Google" id="ProtNLM"/>
    </source>
</evidence>
<sequence length="336" mass="35934">MKYIKYSLLLFLVASLSSCLKSATDMAGLRTDKGTIVTAITEAQYLNTDAQNIGFGFNAFTNFSFATPATEEVKFFTLHVSQPRETKLSGPLLVKVAMTALSGFTAPPAGAITIPAEISVPASTANSFDFPVRFTVNKAGFNPALWYGATFTITAVNQGVYSELDKTVDIIFNGAAAFNNSRYTGRYKWTTTVSDPAGQYGYTNNTKPVNLEANSAGTLDILDFSAAALSSATTYRYLFAANLSTGASTALFAPRYVIDGTGKVTGILNQSGTTAVTGITLDASAPNQFTYTANDNRSMVVKYSFTLTTTIGGVVTPRVVTVTEKFEYDALQAYYP</sequence>
<dbReference type="OrthoDB" id="9834776at2"/>
<gene>
    <name evidence="2" type="ORF">SAMN04488132_101520</name>
</gene>
<feature type="signal peptide" evidence="1">
    <location>
        <begin position="1"/>
        <end position="23"/>
    </location>
</feature>
<evidence type="ECO:0000313" key="2">
    <source>
        <dbReference type="EMBL" id="SJZ38515.1"/>
    </source>
</evidence>
<keyword evidence="1" id="KW-0732">Signal</keyword>
<dbReference type="EMBL" id="FUWH01000001">
    <property type="protein sequence ID" value="SJZ38515.1"/>
    <property type="molecule type" value="Genomic_DNA"/>
</dbReference>
<accession>A0A1T4K872</accession>
<evidence type="ECO:0000313" key="3">
    <source>
        <dbReference type="Proteomes" id="UP000190888"/>
    </source>
</evidence>
<dbReference type="Proteomes" id="UP000190888">
    <property type="component" value="Unassembled WGS sequence"/>
</dbReference>
<evidence type="ECO:0000256" key="1">
    <source>
        <dbReference type="SAM" id="SignalP"/>
    </source>
</evidence>
<dbReference type="PROSITE" id="PS51257">
    <property type="entry name" value="PROKAR_LIPOPROTEIN"/>
    <property type="match status" value="1"/>
</dbReference>
<feature type="chain" id="PRO_5012978793" description="DUF1735 domain-containing protein" evidence="1">
    <location>
        <begin position="24"/>
        <end position="336"/>
    </location>
</feature>
<proteinExistence type="predicted"/>
<keyword evidence="3" id="KW-1185">Reference proteome</keyword>
<dbReference type="AlphaFoldDB" id="A0A1T4K872"/>
<organism evidence="2 3">
    <name type="scientific">Sediminibacterium ginsengisoli</name>
    <dbReference type="NCBI Taxonomy" id="413434"/>
    <lineage>
        <taxon>Bacteria</taxon>
        <taxon>Pseudomonadati</taxon>
        <taxon>Bacteroidota</taxon>
        <taxon>Chitinophagia</taxon>
        <taxon>Chitinophagales</taxon>
        <taxon>Chitinophagaceae</taxon>
        <taxon>Sediminibacterium</taxon>
    </lineage>
</organism>
<dbReference type="RefSeq" id="WP_139366948.1">
    <property type="nucleotide sequence ID" value="NZ_FUWH01000001.1"/>
</dbReference>